<gene>
    <name evidence="1" type="ORF">METZ01_LOCUS279156</name>
</gene>
<organism evidence="1">
    <name type="scientific">marine metagenome</name>
    <dbReference type="NCBI Taxonomy" id="408172"/>
    <lineage>
        <taxon>unclassified sequences</taxon>
        <taxon>metagenomes</taxon>
        <taxon>ecological metagenomes</taxon>
    </lineage>
</organism>
<proteinExistence type="predicted"/>
<sequence length="61" mass="6722">VIILANTLRLWALSDTHVGTDLKFGRRSLEEVIQHAESWPNRPEQSGGFDIAVNLGDFSGS</sequence>
<dbReference type="AlphaFoldDB" id="A0A382KSU9"/>
<evidence type="ECO:0000313" key="1">
    <source>
        <dbReference type="EMBL" id="SVC26302.1"/>
    </source>
</evidence>
<dbReference type="EMBL" id="UINC01081968">
    <property type="protein sequence ID" value="SVC26302.1"/>
    <property type="molecule type" value="Genomic_DNA"/>
</dbReference>
<evidence type="ECO:0008006" key="2">
    <source>
        <dbReference type="Google" id="ProtNLM"/>
    </source>
</evidence>
<name>A0A382KSU9_9ZZZZ</name>
<protein>
    <recommendedName>
        <fullName evidence="2">Calcineurin-like phosphoesterase domain-containing protein</fullName>
    </recommendedName>
</protein>
<feature type="non-terminal residue" evidence="1">
    <location>
        <position position="61"/>
    </location>
</feature>
<accession>A0A382KSU9</accession>
<feature type="non-terminal residue" evidence="1">
    <location>
        <position position="1"/>
    </location>
</feature>
<reference evidence="1" key="1">
    <citation type="submission" date="2018-05" db="EMBL/GenBank/DDBJ databases">
        <authorList>
            <person name="Lanie J.A."/>
            <person name="Ng W.-L."/>
            <person name="Kazmierczak K.M."/>
            <person name="Andrzejewski T.M."/>
            <person name="Davidsen T.M."/>
            <person name="Wayne K.J."/>
            <person name="Tettelin H."/>
            <person name="Glass J.I."/>
            <person name="Rusch D."/>
            <person name="Podicherti R."/>
            <person name="Tsui H.-C.T."/>
            <person name="Winkler M.E."/>
        </authorList>
    </citation>
    <scope>NUCLEOTIDE SEQUENCE</scope>
</reference>